<feature type="region of interest" description="Disordered" evidence="1">
    <location>
        <begin position="136"/>
        <end position="190"/>
    </location>
</feature>
<organism evidence="3 4">
    <name type="scientific">Tetrapyrgos nigripes</name>
    <dbReference type="NCBI Taxonomy" id="182062"/>
    <lineage>
        <taxon>Eukaryota</taxon>
        <taxon>Fungi</taxon>
        <taxon>Dikarya</taxon>
        <taxon>Basidiomycota</taxon>
        <taxon>Agaricomycotina</taxon>
        <taxon>Agaricomycetes</taxon>
        <taxon>Agaricomycetidae</taxon>
        <taxon>Agaricales</taxon>
        <taxon>Marasmiineae</taxon>
        <taxon>Marasmiaceae</taxon>
        <taxon>Tetrapyrgos</taxon>
    </lineage>
</organism>
<dbReference type="EMBL" id="JAACJM010000001">
    <property type="protein sequence ID" value="KAF5375248.1"/>
    <property type="molecule type" value="Genomic_DNA"/>
</dbReference>
<feature type="compositionally biased region" description="Pro residues" evidence="1">
    <location>
        <begin position="164"/>
        <end position="177"/>
    </location>
</feature>
<dbReference type="AlphaFoldDB" id="A0A8H5LZH3"/>
<keyword evidence="2" id="KW-0812">Transmembrane</keyword>
<accession>A0A8H5LZH3</accession>
<evidence type="ECO:0000256" key="1">
    <source>
        <dbReference type="SAM" id="MobiDB-lite"/>
    </source>
</evidence>
<keyword evidence="2" id="KW-0472">Membrane</keyword>
<evidence type="ECO:0000313" key="4">
    <source>
        <dbReference type="Proteomes" id="UP000559256"/>
    </source>
</evidence>
<proteinExistence type="predicted"/>
<keyword evidence="4" id="KW-1185">Reference proteome</keyword>
<keyword evidence="2" id="KW-1133">Transmembrane helix</keyword>
<feature type="region of interest" description="Disordered" evidence="1">
    <location>
        <begin position="1"/>
        <end position="88"/>
    </location>
</feature>
<feature type="transmembrane region" description="Helical" evidence="2">
    <location>
        <begin position="421"/>
        <end position="444"/>
    </location>
</feature>
<sequence length="976" mass="103785">MNKGNAKLEPNSRQHRTATSIDTNASGLESTLSFNGLSQFPQPPSSIPTTPITASPSRSIFAPSPHRNPFSPSPSSSGSVASPHDWHEGASSIDVDAAEDRLLSTSFITSLLQGSPDSGFNSRRVSVNSDALSGFSEMTYPPANHTSEQRPPLPNTSSSSRLPPSRPNGARPPPPSSFPSSRAFPPIAESPGFVSDDSDTLYSAGHDDPTIIRSASITRGPRLQGASVVGLAPARLHSIPSASNLRPSTIMSSEYGEKGQYAEYNMVNTSLSYSPALPSTAGFLHEKAQSVRSTKSFATSVISRVSSAARSITRNLPWRLKPLPPVPVIPHIPIADQRVHQMQESSLPLPHLVARANALDGMLEKGYHPHQSLNSYYKADRVASGCEESDITSRNRTAPWDELPDSPKSHPASKLGNKKRYLIILAIFVVIAAGAIGAGVGVSVSRSRESSGESLPTCSSPNITGQACDLDATCVCTSTTGCQGIAQSIVDLIPTMNELFSTNHTNATVYNSLWFAVGSPSGDSCARQAILIDAGPALSSITHPNRTRWTQAALLWNTVQSQDADASQSLRDFIKSAPWSSIDSSDGPVDDHSLSFSTSASGFIFNFASQTVDPQSADFKESGQPVNEQISRVGDTALQALNRMYSFGYASSTQQQGALSSYWTSILQQKASDLDAFKSAIISSPMFVTFDATFKGVSGLMTNSSTAPFPPPLACYPKLNNGNSLDSYEQTVFGLSSLQEASKFDTSCYPDRPIYGILNVLRLRLPFADSSDSGSPKQAAALDRDVNPRAILRSGRLFSGLADSSNSTASSITPRSYGTLNNINHVLLAYLLSIPDVNLAKELVTFLLSSPTSPPSNTSLLSQSISSIPTLEVAVFGSVLPPDLDYAVSSFSTSNGSLFFGSDDGKALREWAIAGTRQRVIWAEDAVSAQVAQDSSFSDDTFNNIWNNASAAINSNMANVGVSNITTALEVTGKLS</sequence>
<gene>
    <name evidence="3" type="ORF">D9758_000181</name>
</gene>
<reference evidence="3 4" key="1">
    <citation type="journal article" date="2020" name="ISME J.">
        <title>Uncovering the hidden diversity of litter-decomposition mechanisms in mushroom-forming fungi.</title>
        <authorList>
            <person name="Floudas D."/>
            <person name="Bentzer J."/>
            <person name="Ahren D."/>
            <person name="Johansson T."/>
            <person name="Persson P."/>
            <person name="Tunlid A."/>
        </authorList>
    </citation>
    <scope>NUCLEOTIDE SEQUENCE [LARGE SCALE GENOMIC DNA]</scope>
    <source>
        <strain evidence="3 4">CBS 291.85</strain>
    </source>
</reference>
<feature type="region of interest" description="Disordered" evidence="1">
    <location>
        <begin position="388"/>
        <end position="412"/>
    </location>
</feature>
<feature type="compositionally biased region" description="Low complexity" evidence="1">
    <location>
        <begin position="47"/>
        <end position="83"/>
    </location>
</feature>
<dbReference type="OrthoDB" id="5595612at2759"/>
<dbReference type="Proteomes" id="UP000559256">
    <property type="component" value="Unassembled WGS sequence"/>
</dbReference>
<comment type="caution">
    <text evidence="3">The sequence shown here is derived from an EMBL/GenBank/DDBJ whole genome shotgun (WGS) entry which is preliminary data.</text>
</comment>
<name>A0A8H5LZH3_9AGAR</name>
<feature type="compositionally biased region" description="Polar residues" evidence="1">
    <location>
        <begin position="17"/>
        <end position="40"/>
    </location>
</feature>
<evidence type="ECO:0000313" key="3">
    <source>
        <dbReference type="EMBL" id="KAF5375248.1"/>
    </source>
</evidence>
<evidence type="ECO:0000256" key="2">
    <source>
        <dbReference type="SAM" id="Phobius"/>
    </source>
</evidence>
<protein>
    <submittedName>
        <fullName evidence="3">Uncharacterized protein</fullName>
    </submittedName>
</protein>